<dbReference type="AlphaFoldDB" id="W0HT76"/>
<name>W0HT76_9GAMM</name>
<dbReference type="HOGENOM" id="CLU_039041_0_0_6"/>
<dbReference type="SUPFAM" id="SSF53743">
    <property type="entry name" value="FucI/AraA N-terminal and middle domains"/>
    <property type="match status" value="1"/>
</dbReference>
<gene>
    <name evidence="3" type="ORF">Sant_0309</name>
</gene>
<dbReference type="GO" id="GO:0019571">
    <property type="term" value="P:D-arabinose catabolic process"/>
    <property type="evidence" value="ECO:0007669"/>
    <property type="project" value="TreeGrafter"/>
</dbReference>
<dbReference type="GO" id="GO:0008736">
    <property type="term" value="F:L-fucose isomerase activity"/>
    <property type="evidence" value="ECO:0007669"/>
    <property type="project" value="InterPro"/>
</dbReference>
<dbReference type="RefSeq" id="WP_025420567.1">
    <property type="nucleotide sequence ID" value="NZ_CP006569.1"/>
</dbReference>
<dbReference type="Proteomes" id="UP000019028">
    <property type="component" value="Chromosome"/>
</dbReference>
<dbReference type="KEGG" id="sod:Sant_0309"/>
<reference evidence="3 4" key="1">
    <citation type="journal article" date="2014" name="Genome Biol. Evol.">
        <title>Genome degeneration and adaptation in a nascent stage of symbiosis.</title>
        <authorList>
            <person name="Oakeson K.F."/>
            <person name="Gil R."/>
            <person name="Clayton A.L."/>
            <person name="Dunn D.M."/>
            <person name="von Niederhausern A.C."/>
            <person name="Hamil C."/>
            <person name="Aoyagi A."/>
            <person name="Duval B."/>
            <person name="Baca A."/>
            <person name="Silva F.J."/>
            <person name="Vallier A."/>
            <person name="Jackson D.G."/>
            <person name="Latorre A."/>
            <person name="Weiss R.B."/>
            <person name="Heddi A."/>
            <person name="Moya A."/>
            <person name="Dale C."/>
        </authorList>
    </citation>
    <scope>NUCLEOTIDE SEQUENCE [LARGE SCALE GENOMIC DNA]</scope>
    <source>
        <strain evidence="3 4">HS1</strain>
    </source>
</reference>
<dbReference type="OrthoDB" id="102178at2"/>
<evidence type="ECO:0000313" key="4">
    <source>
        <dbReference type="Proteomes" id="UP000019028"/>
    </source>
</evidence>
<dbReference type="PATRIC" id="fig|1239307.3.peg.325"/>
<dbReference type="GO" id="GO:0005737">
    <property type="term" value="C:cytoplasm"/>
    <property type="evidence" value="ECO:0007669"/>
    <property type="project" value="InterPro"/>
</dbReference>
<protein>
    <submittedName>
        <fullName evidence="3">L-fucose isomerase_2 domain-containing protein</fullName>
    </submittedName>
</protein>
<organism evidence="3 4">
    <name type="scientific">Sodalis praecaptivus</name>
    <dbReference type="NCBI Taxonomy" id="1239307"/>
    <lineage>
        <taxon>Bacteria</taxon>
        <taxon>Pseudomonadati</taxon>
        <taxon>Pseudomonadota</taxon>
        <taxon>Gammaproteobacteria</taxon>
        <taxon>Enterobacterales</taxon>
        <taxon>Bruguierivoracaceae</taxon>
        <taxon>Sodalis</taxon>
    </lineage>
</organism>
<dbReference type="GO" id="GO:0042355">
    <property type="term" value="P:L-fucose catabolic process"/>
    <property type="evidence" value="ECO:0007669"/>
    <property type="project" value="TreeGrafter"/>
</dbReference>
<dbReference type="InterPro" id="IPR009015">
    <property type="entry name" value="Fucose_isomerase_N/cen_sf"/>
</dbReference>
<evidence type="ECO:0000256" key="2">
    <source>
        <dbReference type="ARBA" id="ARBA00023277"/>
    </source>
</evidence>
<dbReference type="InterPro" id="IPR005763">
    <property type="entry name" value="Fucose_isomerase"/>
</dbReference>
<dbReference type="PANTHER" id="PTHR37840:SF1">
    <property type="entry name" value="L-FUCOSE ISOMERASE"/>
    <property type="match status" value="1"/>
</dbReference>
<keyword evidence="2" id="KW-0119">Carbohydrate metabolism</keyword>
<dbReference type="EMBL" id="CP006569">
    <property type="protein sequence ID" value="AHF75415.1"/>
    <property type="molecule type" value="Genomic_DNA"/>
</dbReference>
<dbReference type="GO" id="GO:0008790">
    <property type="term" value="F:arabinose isomerase activity"/>
    <property type="evidence" value="ECO:0007669"/>
    <property type="project" value="TreeGrafter"/>
</dbReference>
<evidence type="ECO:0000313" key="3">
    <source>
        <dbReference type="EMBL" id="AHF75415.1"/>
    </source>
</evidence>
<proteinExistence type="predicted"/>
<dbReference type="GO" id="GO:0030145">
    <property type="term" value="F:manganese ion binding"/>
    <property type="evidence" value="ECO:0007669"/>
    <property type="project" value="InterPro"/>
</dbReference>
<sequence>MLTLNLTPAAASVRAGEREVLMITNADLREPANLTCWPMQQRFERKLQTALEKTGWHMKRAHDVDNARGHGFISSQKEGSALFAHIDADAPLIVLLTAWQYSHHIAPSLVHHRGPVLLLANFDGTFPGLVGMLCMAGTLTSLGKNVSRLWSENFDDAFFEQGLATWLRDGALHHATHYLRAIPPTHALMATAAGQIGRQTGEYILRHKAIIGLFDTLCMGMLNGVFPVKAMVGAGMPLESLSQSALLVEMDKVPQALRESCLQWYEQRGMTFHFGTRHDQDLTREQVLEQCAMLIALARFVKRFGLAAVGVQYQQGLKDCCAASDFAEGAIGNAERFPIPDEDGTIIWPNQAIPCINEVDMGSAIPQAMLWRLLDALGLPAETTLHDIRWGSDYQGVFYWDLEISGAVPFEHLKGGIAGAQGYRQPSMFFPNGGSTICGQGKAGRFVWARAHYEGTCIVMHIGTGRGVELPAEEFERRRRATNYEWPLLNAVLDGVSRDDLMAGHQSNHLTLAYVDEPLLAEVLTAFVAQALTQGIQVYVAGSAYDLLIKQ</sequence>
<evidence type="ECO:0000256" key="1">
    <source>
        <dbReference type="ARBA" id="ARBA00023235"/>
    </source>
</evidence>
<keyword evidence="4" id="KW-1185">Reference proteome</keyword>
<keyword evidence="1 3" id="KW-0413">Isomerase</keyword>
<dbReference type="PANTHER" id="PTHR37840">
    <property type="entry name" value="L-FUCOSE ISOMERASE"/>
    <property type="match status" value="1"/>
</dbReference>
<accession>W0HT76</accession>